<evidence type="ECO:0000256" key="1">
    <source>
        <dbReference type="SAM" id="MobiDB-lite"/>
    </source>
</evidence>
<accession>A0A9P8XSQ6</accession>
<evidence type="ECO:0000313" key="2">
    <source>
        <dbReference type="EMBL" id="KAH7016213.1"/>
    </source>
</evidence>
<evidence type="ECO:0000313" key="3">
    <source>
        <dbReference type="Proteomes" id="UP000756346"/>
    </source>
</evidence>
<protein>
    <recommendedName>
        <fullName evidence="4">Fungal N-terminal domain-containing protein</fullName>
    </recommendedName>
</protein>
<feature type="region of interest" description="Disordered" evidence="1">
    <location>
        <begin position="175"/>
        <end position="204"/>
    </location>
</feature>
<dbReference type="RefSeq" id="XP_046005837.1">
    <property type="nucleotide sequence ID" value="XM_046161543.1"/>
</dbReference>
<gene>
    <name evidence="2" type="ORF">B0I36DRAFT_396295</name>
</gene>
<organism evidence="2 3">
    <name type="scientific">Microdochium trichocladiopsis</name>
    <dbReference type="NCBI Taxonomy" id="1682393"/>
    <lineage>
        <taxon>Eukaryota</taxon>
        <taxon>Fungi</taxon>
        <taxon>Dikarya</taxon>
        <taxon>Ascomycota</taxon>
        <taxon>Pezizomycotina</taxon>
        <taxon>Sordariomycetes</taxon>
        <taxon>Xylariomycetidae</taxon>
        <taxon>Xylariales</taxon>
        <taxon>Microdochiaceae</taxon>
        <taxon>Microdochium</taxon>
    </lineage>
</organism>
<feature type="compositionally biased region" description="Polar residues" evidence="1">
    <location>
        <begin position="187"/>
        <end position="201"/>
    </location>
</feature>
<sequence>MAPSSNAGTATSCVTDALRAAKNSHEEVDKLKERDRMMNQLSKKLTELATMLVFAEWTATVDPTCLSFVNDTIQHVRKICDELQDALVKALQGQSPERRIDWSGTAFRKEMIEYTKDSFQLQQQRISDSDEAMDFNDERGVINQCLTVCEQADAGLQRFQQGQLALRQAGGEQTLLSGPGAVDSPDNCENQTSRENTSSESEGLPVGTLSRLQECLDGLTTGDLHWHDVWSRLRDVDMTKQFPETAGQAFNKIIRQSIGEVTVYCP</sequence>
<comment type="caution">
    <text evidence="2">The sequence shown here is derived from an EMBL/GenBank/DDBJ whole genome shotgun (WGS) entry which is preliminary data.</text>
</comment>
<dbReference type="EMBL" id="JAGTJQ010000012">
    <property type="protein sequence ID" value="KAH7016213.1"/>
    <property type="molecule type" value="Genomic_DNA"/>
</dbReference>
<reference evidence="2" key="1">
    <citation type="journal article" date="2021" name="Nat. Commun.">
        <title>Genetic determinants of endophytism in the Arabidopsis root mycobiome.</title>
        <authorList>
            <person name="Mesny F."/>
            <person name="Miyauchi S."/>
            <person name="Thiergart T."/>
            <person name="Pickel B."/>
            <person name="Atanasova L."/>
            <person name="Karlsson M."/>
            <person name="Huettel B."/>
            <person name="Barry K.W."/>
            <person name="Haridas S."/>
            <person name="Chen C."/>
            <person name="Bauer D."/>
            <person name="Andreopoulos W."/>
            <person name="Pangilinan J."/>
            <person name="LaButti K."/>
            <person name="Riley R."/>
            <person name="Lipzen A."/>
            <person name="Clum A."/>
            <person name="Drula E."/>
            <person name="Henrissat B."/>
            <person name="Kohler A."/>
            <person name="Grigoriev I.V."/>
            <person name="Martin F.M."/>
            <person name="Hacquard S."/>
        </authorList>
    </citation>
    <scope>NUCLEOTIDE SEQUENCE</scope>
    <source>
        <strain evidence="2">MPI-CAGE-CH-0230</strain>
    </source>
</reference>
<proteinExistence type="predicted"/>
<evidence type="ECO:0008006" key="4">
    <source>
        <dbReference type="Google" id="ProtNLM"/>
    </source>
</evidence>
<dbReference type="AlphaFoldDB" id="A0A9P8XSQ6"/>
<name>A0A9P8XSQ6_9PEZI</name>
<dbReference type="GeneID" id="70191089"/>
<dbReference type="Proteomes" id="UP000756346">
    <property type="component" value="Unassembled WGS sequence"/>
</dbReference>
<keyword evidence="3" id="KW-1185">Reference proteome</keyword>